<protein>
    <recommendedName>
        <fullName evidence="3 8">Cysteine desulfurase</fullName>
        <ecNumber evidence="3 8">2.8.1.7</ecNumber>
    </recommendedName>
</protein>
<evidence type="ECO:0000256" key="6">
    <source>
        <dbReference type="ARBA" id="ARBA00050776"/>
    </source>
</evidence>
<dbReference type="GO" id="GO:0006534">
    <property type="term" value="P:cysteine metabolic process"/>
    <property type="evidence" value="ECO:0007669"/>
    <property type="project" value="UniProtKB-UniRule"/>
</dbReference>
<dbReference type="AlphaFoldDB" id="A0A095SWI7"/>
<dbReference type="eggNOG" id="COG0520">
    <property type="taxonomic scope" value="Bacteria"/>
</dbReference>
<name>A0A095SWI7_9FLAO</name>
<dbReference type="NCBIfam" id="TIGR01979">
    <property type="entry name" value="sufS"/>
    <property type="match status" value="1"/>
</dbReference>
<dbReference type="InterPro" id="IPR010970">
    <property type="entry name" value="Cys_dSase_SufS"/>
</dbReference>
<dbReference type="PROSITE" id="PS00595">
    <property type="entry name" value="AA_TRANSFER_CLASS_5"/>
    <property type="match status" value="1"/>
</dbReference>
<evidence type="ECO:0000256" key="7">
    <source>
        <dbReference type="RuleBase" id="RU004504"/>
    </source>
</evidence>
<dbReference type="SUPFAM" id="SSF53383">
    <property type="entry name" value="PLP-dependent transferases"/>
    <property type="match status" value="1"/>
</dbReference>
<evidence type="ECO:0000313" key="11">
    <source>
        <dbReference type="Proteomes" id="UP000029554"/>
    </source>
</evidence>
<evidence type="ECO:0000256" key="4">
    <source>
        <dbReference type="ARBA" id="ARBA00022679"/>
    </source>
</evidence>
<dbReference type="OrthoDB" id="9804366at2"/>
<keyword evidence="4 8" id="KW-0808">Transferase</keyword>
<comment type="similarity">
    <text evidence="2 8">Belongs to the class-V pyridoxal-phosphate-dependent aminotransferase family. Csd subfamily.</text>
</comment>
<organism evidence="10 11">
    <name type="scientific">Flavobacterium aquatile LMG 4008 = ATCC 11947</name>
    <dbReference type="NCBI Taxonomy" id="1453498"/>
    <lineage>
        <taxon>Bacteria</taxon>
        <taxon>Pseudomonadati</taxon>
        <taxon>Bacteroidota</taxon>
        <taxon>Flavobacteriia</taxon>
        <taxon>Flavobacteriales</taxon>
        <taxon>Flavobacteriaceae</taxon>
        <taxon>Flavobacterium</taxon>
    </lineage>
</organism>
<dbReference type="InterPro" id="IPR015424">
    <property type="entry name" value="PyrdxlP-dep_Trfase"/>
</dbReference>
<dbReference type="InterPro" id="IPR020578">
    <property type="entry name" value="Aminotrans_V_PyrdxlP_BS"/>
</dbReference>
<dbReference type="Pfam" id="PF00266">
    <property type="entry name" value="Aminotran_5"/>
    <property type="match status" value="1"/>
</dbReference>
<evidence type="ECO:0000313" key="10">
    <source>
        <dbReference type="EMBL" id="KGD68714.1"/>
    </source>
</evidence>
<dbReference type="InterPro" id="IPR015421">
    <property type="entry name" value="PyrdxlP-dep_Trfase_major"/>
</dbReference>
<keyword evidence="5 8" id="KW-0663">Pyridoxal phosphate</keyword>
<dbReference type="GO" id="GO:0030170">
    <property type="term" value="F:pyridoxal phosphate binding"/>
    <property type="evidence" value="ECO:0007669"/>
    <property type="project" value="UniProtKB-UniRule"/>
</dbReference>
<dbReference type="RefSeq" id="WP_035124406.1">
    <property type="nucleotide sequence ID" value="NZ_JRHH01000002.1"/>
</dbReference>
<dbReference type="EC" id="2.8.1.7" evidence="3 8"/>
<sequence>MLDINKIRADFPILTQKVNGKPLVYFDNGATSQKPKVVIDAIVKYYEEINANIHRGVHTLSQLATDAYEVSRGKIQNHINAKFPYEVIFTAGTTHGINAIANGFASILKAGDEVMVSALEHHSNIVPWQMLCEKTGAKLVVIPMNEEGELILSEFDKLLSDKTKIVTVNHISNALGTLNPIKYIIDKAHQFGAAVLIDGAQAVPHLKPNVQELDCDFYVFSGHKICGPTGTGVLYGKEEWLRKLPPYQGGGEMIATVSFEKTTYADLPHKFEAGTPNIAGGIVLGTAIDYLNEVGFENIQAYEHELLEYATSKLLEIEGLRIFGTAKEKTSVISFNIDGIHPYDIGTIIDKLGIAVRTGHHCAQPIMDFYKIPGTIRASFAFYNSKEEIDIFVEAVKKAKTMLS</sequence>
<comment type="function">
    <text evidence="8">Catalyzes the removal of elemental sulfur and selenium atoms from L-cysteine, L-cystine, L-selenocysteine, and L-selenocystine to produce L-alanine.</text>
</comment>
<dbReference type="STRING" id="1453498.LG45_03450"/>
<dbReference type="InterPro" id="IPR015422">
    <property type="entry name" value="PyrdxlP-dep_Trfase_small"/>
</dbReference>
<gene>
    <name evidence="10" type="ORF">LG45_03450</name>
</gene>
<dbReference type="EMBL" id="JRHH01000002">
    <property type="protein sequence ID" value="KGD68714.1"/>
    <property type="molecule type" value="Genomic_DNA"/>
</dbReference>
<keyword evidence="11" id="KW-1185">Reference proteome</keyword>
<evidence type="ECO:0000256" key="1">
    <source>
        <dbReference type="ARBA" id="ARBA00001933"/>
    </source>
</evidence>
<accession>A0A095SWI7</accession>
<dbReference type="PANTHER" id="PTHR43586:SF8">
    <property type="entry name" value="CYSTEINE DESULFURASE 1, CHLOROPLASTIC"/>
    <property type="match status" value="1"/>
</dbReference>
<evidence type="ECO:0000259" key="9">
    <source>
        <dbReference type="Pfam" id="PF00266"/>
    </source>
</evidence>
<evidence type="ECO:0000256" key="5">
    <source>
        <dbReference type="ARBA" id="ARBA00022898"/>
    </source>
</evidence>
<proteinExistence type="inferred from homology"/>
<dbReference type="Proteomes" id="UP000029554">
    <property type="component" value="Unassembled WGS sequence"/>
</dbReference>
<feature type="domain" description="Aminotransferase class V" evidence="9">
    <location>
        <begin position="24"/>
        <end position="392"/>
    </location>
</feature>
<dbReference type="InterPro" id="IPR000192">
    <property type="entry name" value="Aminotrans_V_dom"/>
</dbReference>
<evidence type="ECO:0000256" key="8">
    <source>
        <dbReference type="RuleBase" id="RU004506"/>
    </source>
</evidence>
<dbReference type="CDD" id="cd06453">
    <property type="entry name" value="SufS_like"/>
    <property type="match status" value="1"/>
</dbReference>
<comment type="catalytic activity">
    <reaction evidence="6 8">
        <text>(sulfur carrier)-H + L-cysteine = (sulfur carrier)-SH + L-alanine</text>
        <dbReference type="Rhea" id="RHEA:43892"/>
        <dbReference type="Rhea" id="RHEA-COMP:14737"/>
        <dbReference type="Rhea" id="RHEA-COMP:14739"/>
        <dbReference type="ChEBI" id="CHEBI:29917"/>
        <dbReference type="ChEBI" id="CHEBI:35235"/>
        <dbReference type="ChEBI" id="CHEBI:57972"/>
        <dbReference type="ChEBI" id="CHEBI:64428"/>
        <dbReference type="EC" id="2.8.1.7"/>
    </reaction>
</comment>
<dbReference type="Gene3D" id="3.40.640.10">
    <property type="entry name" value="Type I PLP-dependent aspartate aminotransferase-like (Major domain)"/>
    <property type="match status" value="1"/>
</dbReference>
<dbReference type="PANTHER" id="PTHR43586">
    <property type="entry name" value="CYSTEINE DESULFURASE"/>
    <property type="match status" value="1"/>
</dbReference>
<comment type="caution">
    <text evidence="10">The sequence shown here is derived from an EMBL/GenBank/DDBJ whole genome shotgun (WGS) entry which is preliminary data.</text>
</comment>
<dbReference type="GO" id="GO:0031071">
    <property type="term" value="F:cysteine desulfurase activity"/>
    <property type="evidence" value="ECO:0007669"/>
    <property type="project" value="UniProtKB-UniRule"/>
</dbReference>
<reference evidence="10 11" key="1">
    <citation type="submission" date="2014-09" db="EMBL/GenBank/DDBJ databases">
        <title>Whole Genome Shotgun of Flavobacterium aquatile LMG 4008.</title>
        <authorList>
            <person name="Gale A.N."/>
            <person name="Pipes S.E."/>
            <person name="Newman J.D."/>
        </authorList>
    </citation>
    <scope>NUCLEOTIDE SEQUENCE [LARGE SCALE GENOMIC DNA]</scope>
    <source>
        <strain evidence="10 11">LMG 4008</strain>
    </source>
</reference>
<dbReference type="Gene3D" id="3.90.1150.10">
    <property type="entry name" value="Aspartate Aminotransferase, domain 1"/>
    <property type="match status" value="1"/>
</dbReference>
<comment type="cofactor">
    <cofactor evidence="1 7">
        <name>pyridoxal 5'-phosphate</name>
        <dbReference type="ChEBI" id="CHEBI:597326"/>
    </cofactor>
</comment>
<evidence type="ECO:0000256" key="2">
    <source>
        <dbReference type="ARBA" id="ARBA00010447"/>
    </source>
</evidence>
<evidence type="ECO:0000256" key="3">
    <source>
        <dbReference type="ARBA" id="ARBA00012239"/>
    </source>
</evidence>